<accession>A0A399LYG6</accession>
<evidence type="ECO:0000313" key="2">
    <source>
        <dbReference type="Proteomes" id="UP000265875"/>
    </source>
</evidence>
<organism evidence="1 2">
    <name type="scientific">Pseudomonas monteilii</name>
    <dbReference type="NCBI Taxonomy" id="76759"/>
    <lineage>
        <taxon>Bacteria</taxon>
        <taxon>Pseudomonadati</taxon>
        <taxon>Pseudomonadota</taxon>
        <taxon>Gammaproteobacteria</taxon>
        <taxon>Pseudomonadales</taxon>
        <taxon>Pseudomonadaceae</taxon>
        <taxon>Pseudomonas</taxon>
    </lineage>
</organism>
<protein>
    <submittedName>
        <fullName evidence="1">Uncharacterized protein</fullName>
    </submittedName>
</protein>
<dbReference type="EMBL" id="QWLL01000060">
    <property type="protein sequence ID" value="RII74488.1"/>
    <property type="molecule type" value="Genomic_DNA"/>
</dbReference>
<dbReference type="AlphaFoldDB" id="A0A399LYG6"/>
<gene>
    <name evidence="1" type="ORF">D0894_25755</name>
</gene>
<sequence>MTKGDKVSVFLAADAANSSLRYEHEVEDLAAEIKIDVPSDASKRAAGGTVRVIYNVQKPDQSIKISKALNFYCEPPTGIPLPDTPLEPEMFQPAIAQAVDIDGFTHIRSTFAEPITSNGKITLLLFTRHLDRNFIYDDSVDSTQLEHIFKVPIQDIASILLETIDATTLTSSTGTTHSSSTTQFMYY</sequence>
<comment type="caution">
    <text evidence="1">The sequence shown here is derived from an EMBL/GenBank/DDBJ whole genome shotgun (WGS) entry which is preliminary data.</text>
</comment>
<reference evidence="1 2" key="1">
    <citation type="submission" date="2018-08" db="EMBL/GenBank/DDBJ databases">
        <title>Draft genome sequence of the cyanotroph, Pseudomonas monteilii BCN3.</title>
        <authorList>
            <person name="Jones L.B."/>
            <person name="Kunz D.A."/>
        </authorList>
    </citation>
    <scope>NUCLEOTIDE SEQUENCE [LARGE SCALE GENOMIC DNA]</scope>
    <source>
        <strain evidence="1 2">BCN3</strain>
    </source>
</reference>
<proteinExistence type="predicted"/>
<dbReference type="Proteomes" id="UP000265875">
    <property type="component" value="Unassembled WGS sequence"/>
</dbReference>
<evidence type="ECO:0000313" key="1">
    <source>
        <dbReference type="EMBL" id="RII74488.1"/>
    </source>
</evidence>
<name>A0A399LYG6_9PSED</name>